<dbReference type="EMBL" id="VSSQ01059918">
    <property type="protein sequence ID" value="MPN13421.1"/>
    <property type="molecule type" value="Genomic_DNA"/>
</dbReference>
<proteinExistence type="predicted"/>
<reference evidence="1" key="1">
    <citation type="submission" date="2019-08" db="EMBL/GenBank/DDBJ databases">
        <authorList>
            <person name="Kucharzyk K."/>
            <person name="Murdoch R.W."/>
            <person name="Higgins S."/>
            <person name="Loffler F."/>
        </authorList>
    </citation>
    <scope>NUCLEOTIDE SEQUENCE</scope>
</reference>
<comment type="caution">
    <text evidence="1">The sequence shown here is derived from an EMBL/GenBank/DDBJ whole genome shotgun (WGS) entry which is preliminary data.</text>
</comment>
<organism evidence="1">
    <name type="scientific">bioreactor metagenome</name>
    <dbReference type="NCBI Taxonomy" id="1076179"/>
    <lineage>
        <taxon>unclassified sequences</taxon>
        <taxon>metagenomes</taxon>
        <taxon>ecological metagenomes</taxon>
    </lineage>
</organism>
<evidence type="ECO:0000313" key="1">
    <source>
        <dbReference type="EMBL" id="MPN13421.1"/>
    </source>
</evidence>
<name>A0A645FGD2_9ZZZZ</name>
<sequence length="188" mass="19665">MPAVAVARLALAPVELAVAVVAVAASLHCAVGVAEPLAVALAAQPAVGQVAVVVLRPVPERAAAAAVVAVAAPVLAGQARCGGRQMGRGHPGWDFRAACPAVPGLVEPWQALRVARPPWTGDGWRQRPCQRQSDHHVVASTPVHPADPVVGPAHLHPVPRRPHLPHLQRSRQHAFHLAGVHPAAPYRW</sequence>
<accession>A0A645FGD2</accession>
<gene>
    <name evidence="1" type="ORF">SDC9_160742</name>
</gene>
<dbReference type="AlphaFoldDB" id="A0A645FGD2"/>
<protein>
    <submittedName>
        <fullName evidence="1">Uncharacterized protein</fullName>
    </submittedName>
</protein>